<name>Q5JK29_ORYSJ</name>
<dbReference type="Proteomes" id="UP000000763">
    <property type="component" value="Chromosome 1"/>
</dbReference>
<gene>
    <name evidence="3" type="ORF">OSJNBa0052O12.28</name>
    <name evidence="2" type="ORF">P0506E04.6</name>
</gene>
<organism evidence="3">
    <name type="scientific">Oryza sativa subsp. japonica</name>
    <name type="common">Rice</name>
    <dbReference type="NCBI Taxonomy" id="39947"/>
    <lineage>
        <taxon>Eukaryota</taxon>
        <taxon>Viridiplantae</taxon>
        <taxon>Streptophyta</taxon>
        <taxon>Embryophyta</taxon>
        <taxon>Tracheophyta</taxon>
        <taxon>Spermatophyta</taxon>
        <taxon>Magnoliopsida</taxon>
        <taxon>Liliopsida</taxon>
        <taxon>Poales</taxon>
        <taxon>Poaceae</taxon>
        <taxon>BOP clade</taxon>
        <taxon>Oryzoideae</taxon>
        <taxon>Oryzeae</taxon>
        <taxon>Oryzinae</taxon>
        <taxon>Oryza</taxon>
        <taxon>Oryza sativa</taxon>
    </lineage>
</organism>
<feature type="region of interest" description="Disordered" evidence="1">
    <location>
        <begin position="1"/>
        <end position="33"/>
    </location>
</feature>
<dbReference type="EMBL" id="AP004330">
    <property type="protein sequence ID" value="BAD88175.1"/>
    <property type="molecule type" value="Genomic_DNA"/>
</dbReference>
<feature type="compositionally biased region" description="Low complexity" evidence="1">
    <location>
        <begin position="202"/>
        <end position="217"/>
    </location>
</feature>
<evidence type="ECO:0000313" key="4">
    <source>
        <dbReference type="Proteomes" id="UP000000763"/>
    </source>
</evidence>
<dbReference type="EMBL" id="AP003272">
    <property type="protein sequence ID" value="BAD87319.1"/>
    <property type="molecule type" value="Genomic_DNA"/>
</dbReference>
<reference evidence="3" key="1">
    <citation type="journal article" date="2002" name="Nature">
        <title>The genome sequence and structure of rice chromosome 1.</title>
        <authorList>
            <person name="Sasaki T."/>
            <person name="Matsumoto T."/>
            <person name="Yamamoto K."/>
            <person name="Sakata K."/>
            <person name="Baba T."/>
            <person name="Katayose Y."/>
            <person name="Wu J."/>
            <person name="Niimura Y."/>
            <person name="Cheng Z."/>
            <person name="Nagamura Y."/>
            <person name="Antonio B.A."/>
            <person name="Kanamori H."/>
            <person name="Hosokawa S."/>
            <person name="Masukawa M."/>
            <person name="Arikawa K."/>
            <person name="Chiden Y."/>
            <person name="Hayashi M."/>
            <person name="Okamoto M."/>
            <person name="Ando T."/>
            <person name="Aoki H."/>
            <person name="Arita K."/>
            <person name="Hamada M."/>
            <person name="Harada C."/>
            <person name="Hijishita S."/>
            <person name="Honda M."/>
            <person name="Ichikawa Y."/>
            <person name="Idonuma A."/>
            <person name="Iijima M."/>
            <person name="Ikeda M."/>
            <person name="Ikeno M."/>
            <person name="Itoh S."/>
            <person name="Itoh T."/>
            <person name="Itoh Y."/>
            <person name="Itoh Y."/>
            <person name="Iwabuchi A."/>
            <person name="Kamiya K."/>
            <person name="Karasawa W."/>
            <person name="Katagiri S."/>
            <person name="Kikuta A."/>
            <person name="Kobayashi N."/>
            <person name="Kono I."/>
            <person name="Machita K."/>
            <person name="Maehara T."/>
            <person name="Mizuno H."/>
            <person name="Mizubayashi T."/>
            <person name="Mukai Y."/>
            <person name="Nagasaki H."/>
            <person name="Nakashima M."/>
            <person name="Nakama Y."/>
            <person name="Nakamichi Y."/>
            <person name="Nakamura M."/>
            <person name="Namiki N."/>
            <person name="Negishi M."/>
            <person name="Ohta I."/>
            <person name="Ono N."/>
            <person name="Saji S."/>
            <person name="Sakai K."/>
            <person name="Shibata M."/>
            <person name="Shimokawa T."/>
            <person name="Shomura A."/>
            <person name="Song J."/>
            <person name="Takazaki Y."/>
            <person name="Terasawa K."/>
            <person name="Tsuji K."/>
            <person name="Waki K."/>
            <person name="Yamagata H."/>
            <person name="Yamane H."/>
            <person name="Yoshiki S."/>
            <person name="Yoshihara R."/>
            <person name="Yukawa K."/>
            <person name="Zhong H."/>
            <person name="Iwama H."/>
            <person name="Endo T."/>
            <person name="Ito H."/>
            <person name="Hahn J.H."/>
            <person name="Kim H.I."/>
            <person name="Eun M.Y."/>
            <person name="Yano M."/>
            <person name="Jiang J."/>
            <person name="Gojobori T."/>
        </authorList>
    </citation>
    <scope>NUCLEOTIDE SEQUENCE</scope>
</reference>
<feature type="region of interest" description="Disordered" evidence="1">
    <location>
        <begin position="266"/>
        <end position="294"/>
    </location>
</feature>
<evidence type="ECO:0000313" key="3">
    <source>
        <dbReference type="EMBL" id="BAD88175.1"/>
    </source>
</evidence>
<accession>Q5JK29</accession>
<reference evidence="4" key="3">
    <citation type="journal article" date="2008" name="Nucleic Acids Res.">
        <title>The rice annotation project database (RAP-DB): 2008 update.</title>
        <authorList>
            <consortium name="The rice annotation project (RAP)"/>
        </authorList>
    </citation>
    <scope>GENOME REANNOTATION</scope>
    <source>
        <strain evidence="4">cv. Nipponbare</strain>
    </source>
</reference>
<feature type="region of interest" description="Disordered" evidence="1">
    <location>
        <begin position="192"/>
        <end position="217"/>
    </location>
</feature>
<feature type="compositionally biased region" description="Polar residues" evidence="1">
    <location>
        <begin position="271"/>
        <end position="282"/>
    </location>
</feature>
<sequence length="294" mass="31844">MKSPYSNGVPKRRLQEEKRRKTAAAVHQGSKEPRLGFRPAITLEGPGWVFTRRSPPANLWLMHRCSTTTQTLPTCGALAPTPPPASLRVPKTAPHPPAAPPRTEVASSTAGRASRAKPASSTRRASHANPASLHRLRLSRQAGLHLRRPRLSRRAGLRCHWLRHSASSRSPTPPPNDAAPVDAAVCHALGKPSEAAMPPPTTVTVTTSPSSPSPHTQLLPRLHCRILRRRHRLLSHGRCKSAAVADAAVKRWRGRASKIRGQAAMWGGSSFKGQSGDSQSKLHVTPMRPEAVVK</sequence>
<reference evidence="4" key="2">
    <citation type="journal article" date="2005" name="Nature">
        <title>The map-based sequence of the rice genome.</title>
        <authorList>
            <consortium name="International rice genome sequencing project (IRGSP)"/>
            <person name="Matsumoto T."/>
            <person name="Wu J."/>
            <person name="Kanamori H."/>
            <person name="Katayose Y."/>
            <person name="Fujisawa M."/>
            <person name="Namiki N."/>
            <person name="Mizuno H."/>
            <person name="Yamamoto K."/>
            <person name="Antonio B.A."/>
            <person name="Baba T."/>
            <person name="Sakata K."/>
            <person name="Nagamura Y."/>
            <person name="Aoki H."/>
            <person name="Arikawa K."/>
            <person name="Arita K."/>
            <person name="Bito T."/>
            <person name="Chiden Y."/>
            <person name="Fujitsuka N."/>
            <person name="Fukunaka R."/>
            <person name="Hamada M."/>
            <person name="Harada C."/>
            <person name="Hayashi A."/>
            <person name="Hijishita S."/>
            <person name="Honda M."/>
            <person name="Hosokawa S."/>
            <person name="Ichikawa Y."/>
            <person name="Idonuma A."/>
            <person name="Iijima M."/>
            <person name="Ikeda M."/>
            <person name="Ikeno M."/>
            <person name="Ito K."/>
            <person name="Ito S."/>
            <person name="Ito T."/>
            <person name="Ito Y."/>
            <person name="Ito Y."/>
            <person name="Iwabuchi A."/>
            <person name="Kamiya K."/>
            <person name="Karasawa W."/>
            <person name="Kurita K."/>
            <person name="Katagiri S."/>
            <person name="Kikuta A."/>
            <person name="Kobayashi H."/>
            <person name="Kobayashi N."/>
            <person name="Machita K."/>
            <person name="Maehara T."/>
            <person name="Masukawa M."/>
            <person name="Mizubayashi T."/>
            <person name="Mukai Y."/>
            <person name="Nagasaki H."/>
            <person name="Nagata Y."/>
            <person name="Naito S."/>
            <person name="Nakashima M."/>
            <person name="Nakama Y."/>
            <person name="Nakamichi Y."/>
            <person name="Nakamura M."/>
            <person name="Meguro A."/>
            <person name="Negishi M."/>
            <person name="Ohta I."/>
            <person name="Ohta T."/>
            <person name="Okamoto M."/>
            <person name="Ono N."/>
            <person name="Saji S."/>
            <person name="Sakaguchi M."/>
            <person name="Sakai K."/>
            <person name="Shibata M."/>
            <person name="Shimokawa T."/>
            <person name="Song J."/>
            <person name="Takazaki Y."/>
            <person name="Terasawa K."/>
            <person name="Tsugane M."/>
            <person name="Tsuji K."/>
            <person name="Ueda S."/>
            <person name="Waki K."/>
            <person name="Yamagata H."/>
            <person name="Yamamoto M."/>
            <person name="Yamamoto S."/>
            <person name="Yamane H."/>
            <person name="Yoshiki S."/>
            <person name="Yoshihara R."/>
            <person name="Yukawa K."/>
            <person name="Zhong H."/>
            <person name="Yano M."/>
            <person name="Yuan Q."/>
            <person name="Ouyang S."/>
            <person name="Liu J."/>
            <person name="Jones K.M."/>
            <person name="Gansberger K."/>
            <person name="Moffat K."/>
            <person name="Hill J."/>
            <person name="Bera J."/>
            <person name="Fadrosh D."/>
            <person name="Jin S."/>
            <person name="Johri S."/>
            <person name="Kim M."/>
            <person name="Overton L."/>
            <person name="Reardon M."/>
            <person name="Tsitrin T."/>
            <person name="Vuong H."/>
            <person name="Weaver B."/>
            <person name="Ciecko A."/>
            <person name="Tallon L."/>
            <person name="Jackson J."/>
            <person name="Pai G."/>
            <person name="Aken S.V."/>
            <person name="Utterback T."/>
            <person name="Reidmuller S."/>
            <person name="Feldblyum T."/>
            <person name="Hsiao J."/>
            <person name="Zismann V."/>
            <person name="Iobst S."/>
            <person name="de Vazeille A.R."/>
            <person name="Buell C.R."/>
            <person name="Ying K."/>
            <person name="Li Y."/>
            <person name="Lu T."/>
            <person name="Huang Y."/>
            <person name="Zhao Q."/>
            <person name="Feng Q."/>
            <person name="Zhang L."/>
            <person name="Zhu J."/>
            <person name="Weng Q."/>
            <person name="Mu J."/>
            <person name="Lu Y."/>
            <person name="Fan D."/>
            <person name="Liu Y."/>
            <person name="Guan J."/>
            <person name="Zhang Y."/>
            <person name="Yu S."/>
            <person name="Liu X."/>
            <person name="Zhang Y."/>
            <person name="Hong G."/>
            <person name="Han B."/>
            <person name="Choisne N."/>
            <person name="Demange N."/>
            <person name="Orjeda G."/>
            <person name="Samain S."/>
            <person name="Cattolico L."/>
            <person name="Pelletier E."/>
            <person name="Couloux A."/>
            <person name="Segurens B."/>
            <person name="Wincker P."/>
            <person name="D'Hont A."/>
            <person name="Scarpelli C."/>
            <person name="Weissenbach J."/>
            <person name="Salanoubat M."/>
            <person name="Quetier F."/>
            <person name="Yu Y."/>
            <person name="Kim H.R."/>
            <person name="Rambo T."/>
            <person name="Currie J."/>
            <person name="Collura K."/>
            <person name="Luo M."/>
            <person name="Yang T."/>
            <person name="Ammiraju J.S.S."/>
            <person name="Engler F."/>
            <person name="Soderlund C."/>
            <person name="Wing R.A."/>
            <person name="Palmer L.E."/>
            <person name="de la Bastide M."/>
            <person name="Spiegel L."/>
            <person name="Nascimento L."/>
            <person name="Zutavern T."/>
            <person name="O'Shaughnessy A."/>
            <person name="Dike S."/>
            <person name="Dedhia N."/>
            <person name="Preston R."/>
            <person name="Balija V."/>
            <person name="McCombie W.R."/>
            <person name="Chow T."/>
            <person name="Chen H."/>
            <person name="Chung M."/>
            <person name="Chen C."/>
            <person name="Shaw J."/>
            <person name="Wu H."/>
            <person name="Hsiao K."/>
            <person name="Chao Y."/>
            <person name="Chu M."/>
            <person name="Cheng C."/>
            <person name="Hour A."/>
            <person name="Lee P."/>
            <person name="Lin S."/>
            <person name="Lin Y."/>
            <person name="Liou J."/>
            <person name="Liu S."/>
            <person name="Hsing Y."/>
            <person name="Raghuvanshi S."/>
            <person name="Mohanty A."/>
            <person name="Bharti A.K."/>
            <person name="Gaur A."/>
            <person name="Gupta V."/>
            <person name="Kumar D."/>
            <person name="Ravi V."/>
            <person name="Vij S."/>
            <person name="Kapur A."/>
            <person name="Khurana P."/>
            <person name="Khurana P."/>
            <person name="Khurana J.P."/>
            <person name="Tyagi A.K."/>
            <person name="Gaikwad K."/>
            <person name="Singh A."/>
            <person name="Dalal V."/>
            <person name="Srivastava S."/>
            <person name="Dixit A."/>
            <person name="Pal A.K."/>
            <person name="Ghazi I.A."/>
            <person name="Yadav M."/>
            <person name="Pandit A."/>
            <person name="Bhargava A."/>
            <person name="Sureshbabu K."/>
            <person name="Batra K."/>
            <person name="Sharma T.R."/>
            <person name="Mohapatra T."/>
            <person name="Singh N.K."/>
            <person name="Messing J."/>
            <person name="Nelson A.B."/>
            <person name="Fuks G."/>
            <person name="Kavchok S."/>
            <person name="Keizer G."/>
            <person name="Linton E."/>
            <person name="Llaca V."/>
            <person name="Song R."/>
            <person name="Tanyolac B."/>
            <person name="Young S."/>
            <person name="Ho-Il K."/>
            <person name="Hahn J.H."/>
            <person name="Sangsakoo G."/>
            <person name="Vanavichit A."/>
            <person name="de Mattos Luiz.A.T."/>
            <person name="Zimmer P.D."/>
            <person name="Malone G."/>
            <person name="Dellagostin O."/>
            <person name="de Oliveira A.C."/>
            <person name="Bevan M."/>
            <person name="Bancroft I."/>
            <person name="Minx P."/>
            <person name="Cordum H."/>
            <person name="Wilson R."/>
            <person name="Cheng Z."/>
            <person name="Jin W."/>
            <person name="Jiang J."/>
            <person name="Leong S.A."/>
            <person name="Iwama H."/>
            <person name="Gojobori T."/>
            <person name="Itoh T."/>
            <person name="Niimura Y."/>
            <person name="Fujii Y."/>
            <person name="Habara T."/>
            <person name="Sakai H."/>
            <person name="Sato Y."/>
            <person name="Wilson G."/>
            <person name="Kumar K."/>
            <person name="McCouch S."/>
            <person name="Juretic N."/>
            <person name="Hoen D."/>
            <person name="Wright S."/>
            <person name="Bruskiewich R."/>
            <person name="Bureau T."/>
            <person name="Miyao A."/>
            <person name="Hirochika H."/>
            <person name="Nishikawa T."/>
            <person name="Kadowaki K."/>
            <person name="Sugiura M."/>
            <person name="Burr B."/>
            <person name="Sasaki T."/>
        </authorList>
    </citation>
    <scope>NUCLEOTIDE SEQUENCE [LARGE SCALE GENOMIC DNA]</scope>
    <source>
        <strain evidence="4">cv. Nipponbare</strain>
    </source>
</reference>
<dbReference type="AlphaFoldDB" id="Q5JK29"/>
<proteinExistence type="predicted"/>
<feature type="region of interest" description="Disordered" evidence="1">
    <location>
        <begin position="78"/>
        <end position="150"/>
    </location>
</feature>
<protein>
    <submittedName>
        <fullName evidence="3">Kinesin heavy chain-like</fullName>
    </submittedName>
</protein>
<evidence type="ECO:0000313" key="2">
    <source>
        <dbReference type="EMBL" id="BAD87319.1"/>
    </source>
</evidence>
<dbReference type="Proteomes" id="UP000817658">
    <property type="component" value="Chromosome 1"/>
</dbReference>
<evidence type="ECO:0000256" key="1">
    <source>
        <dbReference type="SAM" id="MobiDB-lite"/>
    </source>
</evidence>